<keyword evidence="6" id="KW-0413">Isomerase</keyword>
<comment type="catalytic activity">
    <reaction evidence="1">
        <text>7,8-dihydroneopterin = 7,8-dihydromonapterin</text>
        <dbReference type="Rhea" id="RHEA:45328"/>
        <dbReference type="ChEBI" id="CHEBI:17001"/>
        <dbReference type="ChEBI" id="CHEBI:71175"/>
        <dbReference type="EC" id="5.1.99.8"/>
    </reaction>
</comment>
<comment type="caution">
    <text evidence="10">The sequence shown here is derived from an EMBL/GenBank/DDBJ whole genome shotgun (WGS) entry which is preliminary data.</text>
</comment>
<protein>
    <recommendedName>
        <fullName evidence="8">7,8-dihydroneopterin aldolase</fullName>
        <ecNumber evidence="8">4.1.2.25</ecNumber>
    </recommendedName>
</protein>
<evidence type="ECO:0000256" key="2">
    <source>
        <dbReference type="ARBA" id="ARBA00001353"/>
    </source>
</evidence>
<dbReference type="GO" id="GO:0046656">
    <property type="term" value="P:folic acid biosynthetic process"/>
    <property type="evidence" value="ECO:0007669"/>
    <property type="project" value="UniProtKB-UniRule"/>
</dbReference>
<keyword evidence="5 8" id="KW-0289">Folate biosynthesis</keyword>
<dbReference type="SMART" id="SM00905">
    <property type="entry name" value="FolB"/>
    <property type="match status" value="1"/>
</dbReference>
<comment type="catalytic activity">
    <reaction evidence="2 8">
        <text>7,8-dihydroneopterin = 6-hydroxymethyl-7,8-dihydropterin + glycolaldehyde</text>
        <dbReference type="Rhea" id="RHEA:10540"/>
        <dbReference type="ChEBI" id="CHEBI:17001"/>
        <dbReference type="ChEBI" id="CHEBI:17071"/>
        <dbReference type="ChEBI" id="CHEBI:44841"/>
        <dbReference type="EC" id="4.1.2.25"/>
    </reaction>
</comment>
<dbReference type="InterPro" id="IPR006156">
    <property type="entry name" value="Dihydroneopterin_aldolase"/>
</dbReference>
<dbReference type="PANTHER" id="PTHR42844">
    <property type="entry name" value="DIHYDRONEOPTERIN ALDOLASE 1-RELATED"/>
    <property type="match status" value="1"/>
</dbReference>
<dbReference type="NCBIfam" id="TIGR00526">
    <property type="entry name" value="folB_dom"/>
    <property type="match status" value="1"/>
</dbReference>
<dbReference type="GO" id="GO:0016853">
    <property type="term" value="F:isomerase activity"/>
    <property type="evidence" value="ECO:0007669"/>
    <property type="project" value="UniProtKB-KW"/>
</dbReference>
<dbReference type="InterPro" id="IPR006157">
    <property type="entry name" value="FolB_dom"/>
</dbReference>
<dbReference type="FunFam" id="3.30.1130.10:FF:000002">
    <property type="entry name" value="7,8-dihydroneopterin aldolase"/>
    <property type="match status" value="1"/>
</dbReference>
<evidence type="ECO:0000256" key="1">
    <source>
        <dbReference type="ARBA" id="ARBA00000693"/>
    </source>
</evidence>
<dbReference type="InterPro" id="IPR043133">
    <property type="entry name" value="GTP-CH-I_C/QueF"/>
</dbReference>
<evidence type="ECO:0000256" key="5">
    <source>
        <dbReference type="ARBA" id="ARBA00022909"/>
    </source>
</evidence>
<accession>A0A6N8EE23</accession>
<dbReference type="RefSeq" id="WP_155450457.1">
    <property type="nucleotide sequence ID" value="NZ_WNKT01000026.1"/>
</dbReference>
<dbReference type="Pfam" id="PF02152">
    <property type="entry name" value="FolB"/>
    <property type="match status" value="1"/>
</dbReference>
<dbReference type="UniPathway" id="UPA00077">
    <property type="reaction ID" value="UER00154"/>
</dbReference>
<evidence type="ECO:0000256" key="7">
    <source>
        <dbReference type="ARBA" id="ARBA00023239"/>
    </source>
</evidence>
<dbReference type="EMBL" id="WNKT01000026">
    <property type="protein sequence ID" value="MTW21881.1"/>
    <property type="molecule type" value="Genomic_DNA"/>
</dbReference>
<organism evidence="10 11">
    <name type="scientific">Allochromatium palmeri</name>
    <dbReference type="NCBI Taxonomy" id="231048"/>
    <lineage>
        <taxon>Bacteria</taxon>
        <taxon>Pseudomonadati</taxon>
        <taxon>Pseudomonadota</taxon>
        <taxon>Gammaproteobacteria</taxon>
        <taxon>Chromatiales</taxon>
        <taxon>Chromatiaceae</taxon>
        <taxon>Allochromatium</taxon>
    </lineage>
</organism>
<evidence type="ECO:0000313" key="11">
    <source>
        <dbReference type="Proteomes" id="UP000434044"/>
    </source>
</evidence>
<dbReference type="PANTHER" id="PTHR42844:SF1">
    <property type="entry name" value="DIHYDRONEOPTERIN ALDOLASE 1-RELATED"/>
    <property type="match status" value="1"/>
</dbReference>
<dbReference type="Gene3D" id="3.30.1130.10">
    <property type="match status" value="1"/>
</dbReference>
<name>A0A6N8EE23_9GAMM</name>
<comment type="function">
    <text evidence="8">Catalyzes the conversion of 7,8-dihydroneopterin to 6-hydroxymethyl-7,8-dihydropterin.</text>
</comment>
<evidence type="ECO:0000256" key="3">
    <source>
        <dbReference type="ARBA" id="ARBA00005013"/>
    </source>
</evidence>
<dbReference type="Proteomes" id="UP000434044">
    <property type="component" value="Unassembled WGS sequence"/>
</dbReference>
<evidence type="ECO:0000256" key="4">
    <source>
        <dbReference type="ARBA" id="ARBA00005708"/>
    </source>
</evidence>
<evidence type="ECO:0000313" key="10">
    <source>
        <dbReference type="EMBL" id="MTW21881.1"/>
    </source>
</evidence>
<keyword evidence="7 8" id="KW-0456">Lyase</keyword>
<dbReference type="OrthoDB" id="9810587at2"/>
<dbReference type="GO" id="GO:0046654">
    <property type="term" value="P:tetrahydrofolate biosynthetic process"/>
    <property type="evidence" value="ECO:0007669"/>
    <property type="project" value="UniProtKB-UniRule"/>
</dbReference>
<dbReference type="SUPFAM" id="SSF55620">
    <property type="entry name" value="Tetrahydrobiopterin biosynthesis enzymes-like"/>
    <property type="match status" value="1"/>
</dbReference>
<proteinExistence type="inferred from homology"/>
<sequence length="123" mass="13568">MTDIVFIRGLRLDTCIGIHDWEKRTTRPVILDLEMASDVARAAASDRIADALDYDAVTRRLTEVVTNNRHELVETLAEQCAALLMREFGIPWLRLSLNKPGAVGEGVDVGVVIERGVRPGADV</sequence>
<feature type="domain" description="Dihydroneopterin aldolase/epimerase" evidence="9">
    <location>
        <begin position="5"/>
        <end position="115"/>
    </location>
</feature>
<dbReference type="EC" id="4.1.2.25" evidence="8"/>
<dbReference type="GO" id="GO:0004150">
    <property type="term" value="F:dihydroneopterin aldolase activity"/>
    <property type="evidence" value="ECO:0007669"/>
    <property type="project" value="UniProtKB-UniRule"/>
</dbReference>
<evidence type="ECO:0000256" key="6">
    <source>
        <dbReference type="ARBA" id="ARBA00023235"/>
    </source>
</evidence>
<reference evidence="10 11" key="1">
    <citation type="submission" date="2019-11" db="EMBL/GenBank/DDBJ databases">
        <title>Whole-genome sequence of the anaerobic purple sulfur bacterium Allochromatium palmeri DSM 15591.</title>
        <authorList>
            <person name="Kyndt J.A."/>
            <person name="Meyer T.E."/>
        </authorList>
    </citation>
    <scope>NUCLEOTIDE SEQUENCE [LARGE SCALE GENOMIC DNA]</scope>
    <source>
        <strain evidence="10 11">DSM 15591</strain>
    </source>
</reference>
<evidence type="ECO:0000256" key="8">
    <source>
        <dbReference type="RuleBase" id="RU362079"/>
    </source>
</evidence>
<dbReference type="GO" id="GO:0005737">
    <property type="term" value="C:cytoplasm"/>
    <property type="evidence" value="ECO:0007669"/>
    <property type="project" value="TreeGrafter"/>
</dbReference>
<dbReference type="AlphaFoldDB" id="A0A6N8EE23"/>
<evidence type="ECO:0000259" key="9">
    <source>
        <dbReference type="SMART" id="SM00905"/>
    </source>
</evidence>
<keyword evidence="11" id="KW-1185">Reference proteome</keyword>
<comment type="similarity">
    <text evidence="4 8">Belongs to the DHNA family.</text>
</comment>
<dbReference type="NCBIfam" id="TIGR00525">
    <property type="entry name" value="folB"/>
    <property type="match status" value="1"/>
</dbReference>
<gene>
    <name evidence="10" type="primary">folB</name>
    <name evidence="10" type="ORF">GJ668_12355</name>
</gene>
<comment type="pathway">
    <text evidence="3 8">Cofactor biosynthesis; tetrahydrofolate biosynthesis; 2-amino-4-hydroxy-6-hydroxymethyl-7,8-dihydropteridine diphosphate from 7,8-dihydroneopterin triphosphate: step 3/4.</text>
</comment>